<dbReference type="AlphaFoldDB" id="A0A109WVL2"/>
<dbReference type="GO" id="GO:0046872">
    <property type="term" value="F:metal ion binding"/>
    <property type="evidence" value="ECO:0007669"/>
    <property type="project" value="UniProtKB-KW"/>
</dbReference>
<dbReference type="InterPro" id="IPR014314">
    <property type="entry name" value="Succ_DH_cytb556"/>
</dbReference>
<keyword evidence="7 8" id="KW-0472">Membrane</keyword>
<feature type="transmembrane region" description="Helical" evidence="8">
    <location>
        <begin position="107"/>
        <end position="126"/>
    </location>
</feature>
<dbReference type="PROSITE" id="PS01001">
    <property type="entry name" value="SDH_CYT_2"/>
    <property type="match status" value="1"/>
</dbReference>
<evidence type="ECO:0000256" key="5">
    <source>
        <dbReference type="ARBA" id="ARBA00022989"/>
    </source>
</evidence>
<keyword evidence="3 8" id="KW-0812">Transmembrane</keyword>
<reference evidence="9" key="1">
    <citation type="submission" date="2015-11" db="EMBL/GenBank/DDBJ databases">
        <title>The complete mitochondrial genome of Aneura pinguis voucher bs1.</title>
        <authorList>
            <person name="Sawicki J."/>
        </authorList>
    </citation>
    <scope>NUCLEOTIDE SEQUENCE</scope>
</reference>
<protein>
    <submittedName>
        <fullName evidence="9">Succinate dehydrogenase subunit 3</fullName>
    </submittedName>
</protein>
<dbReference type="InterPro" id="IPR000701">
    <property type="entry name" value="SuccDH_FuR_B_TM-su"/>
</dbReference>
<dbReference type="InterPro" id="IPR034804">
    <property type="entry name" value="SQR/QFR_C/D"/>
</dbReference>
<evidence type="ECO:0000256" key="3">
    <source>
        <dbReference type="ARBA" id="ARBA00022692"/>
    </source>
</evidence>
<geneLocation type="mitochondrion" evidence="9"/>
<evidence type="ECO:0000256" key="6">
    <source>
        <dbReference type="ARBA" id="ARBA00023004"/>
    </source>
</evidence>
<accession>A0A109WVL2</accession>
<evidence type="ECO:0000256" key="2">
    <source>
        <dbReference type="ARBA" id="ARBA00022617"/>
    </source>
</evidence>
<organism evidence="9">
    <name type="scientific">Aneura pinguis</name>
    <name type="common">Greasewort</name>
    <name type="synonym">Riccardia pinguis</name>
    <dbReference type="NCBI Taxonomy" id="39026"/>
    <lineage>
        <taxon>Eukaryota</taxon>
        <taxon>Viridiplantae</taxon>
        <taxon>Streptophyta</taxon>
        <taxon>Embryophyta</taxon>
        <taxon>Marchantiophyta</taxon>
        <taxon>Jungermanniopsida</taxon>
        <taxon>Metzgeriidae</taxon>
        <taxon>Metzgeriales</taxon>
        <taxon>Aneuraceae</taxon>
        <taxon>Aneura</taxon>
    </lineage>
</organism>
<dbReference type="GO" id="GO:0016020">
    <property type="term" value="C:membrane"/>
    <property type="evidence" value="ECO:0007669"/>
    <property type="project" value="UniProtKB-SubCell"/>
</dbReference>
<dbReference type="CDD" id="cd03499">
    <property type="entry name" value="SQR_TypeC_SdhC"/>
    <property type="match status" value="1"/>
</dbReference>
<dbReference type="GO" id="GO:0005739">
    <property type="term" value="C:mitochondrion"/>
    <property type="evidence" value="ECO:0007669"/>
    <property type="project" value="GOC"/>
</dbReference>
<keyword evidence="9" id="KW-0496">Mitochondrion</keyword>
<keyword evidence="2" id="KW-0349">Heme</keyword>
<sequence>MKMNRPLPPHLTVYKPQLTSTFPVSHRISGAFLATMVLFSIFSFKIGDLSPTFYHFYQYLFLLTFYLNWVIISLVNFTLLALCYHMSNGVRHLLWDSGLFLELSKAYTSGIIMLFCAAFSALLNIIRQHWSNGQIPYRIRQRKRKCSGITISTGNGQIPH</sequence>
<comment type="subcellular location">
    <subcellularLocation>
        <location evidence="1">Membrane</location>
        <topology evidence="1">Multi-pass membrane protein</topology>
    </subcellularLocation>
</comment>
<feature type="transmembrane region" description="Helical" evidence="8">
    <location>
        <begin position="59"/>
        <end position="87"/>
    </location>
</feature>
<gene>
    <name evidence="9" type="primary">sdh3</name>
    <name evidence="9" type="ORF">YB91_gp33</name>
</gene>
<feature type="transmembrane region" description="Helical" evidence="8">
    <location>
        <begin position="28"/>
        <end position="47"/>
    </location>
</feature>
<name>A0A109WVL2_ANEPI</name>
<keyword evidence="5 8" id="KW-1133">Transmembrane helix</keyword>
<evidence type="ECO:0000256" key="4">
    <source>
        <dbReference type="ARBA" id="ARBA00022723"/>
    </source>
</evidence>
<dbReference type="EMBL" id="KU140427">
    <property type="protein sequence ID" value="AMF83660.1"/>
    <property type="molecule type" value="Genomic_DNA"/>
</dbReference>
<dbReference type="Gene3D" id="1.20.1300.10">
    <property type="entry name" value="Fumarate reductase/succinate dehydrogenase, transmembrane subunit"/>
    <property type="match status" value="1"/>
</dbReference>
<dbReference type="GO" id="GO:0006099">
    <property type="term" value="P:tricarboxylic acid cycle"/>
    <property type="evidence" value="ECO:0007669"/>
    <property type="project" value="InterPro"/>
</dbReference>
<evidence type="ECO:0000256" key="1">
    <source>
        <dbReference type="ARBA" id="ARBA00004141"/>
    </source>
</evidence>
<dbReference type="InterPro" id="IPR018495">
    <property type="entry name" value="Succ_DH_cyt_bsu_CS"/>
</dbReference>
<proteinExistence type="predicted"/>
<dbReference type="GO" id="GO:0009055">
    <property type="term" value="F:electron transfer activity"/>
    <property type="evidence" value="ECO:0007669"/>
    <property type="project" value="InterPro"/>
</dbReference>
<evidence type="ECO:0000256" key="7">
    <source>
        <dbReference type="ARBA" id="ARBA00023136"/>
    </source>
</evidence>
<dbReference type="Pfam" id="PF01127">
    <property type="entry name" value="Sdh_cyt"/>
    <property type="match status" value="1"/>
</dbReference>
<dbReference type="GO" id="GO:0006121">
    <property type="term" value="P:mitochondrial electron transport, succinate to ubiquinone"/>
    <property type="evidence" value="ECO:0007669"/>
    <property type="project" value="TreeGrafter"/>
</dbReference>
<dbReference type="NCBIfam" id="TIGR02970">
    <property type="entry name" value="succ_dehyd_cytB"/>
    <property type="match status" value="1"/>
</dbReference>
<dbReference type="SUPFAM" id="SSF81343">
    <property type="entry name" value="Fumarate reductase respiratory complex transmembrane subunits"/>
    <property type="match status" value="1"/>
</dbReference>
<keyword evidence="6" id="KW-0408">Iron</keyword>
<dbReference type="PANTHER" id="PTHR10978:SF5">
    <property type="entry name" value="SUCCINATE DEHYDROGENASE CYTOCHROME B560 SUBUNIT, MITOCHONDRIAL"/>
    <property type="match status" value="1"/>
</dbReference>
<evidence type="ECO:0000256" key="8">
    <source>
        <dbReference type="SAM" id="Phobius"/>
    </source>
</evidence>
<keyword evidence="4" id="KW-0479">Metal-binding</keyword>
<dbReference type="PANTHER" id="PTHR10978">
    <property type="entry name" value="SUCCINATE DEHYDROGENASE CYTOCHROME B560 SUBUNIT"/>
    <property type="match status" value="1"/>
</dbReference>
<evidence type="ECO:0000313" key="9">
    <source>
        <dbReference type="EMBL" id="AMF83660.1"/>
    </source>
</evidence>